<evidence type="ECO:0000259" key="1">
    <source>
        <dbReference type="Pfam" id="PF00296"/>
    </source>
</evidence>
<keyword evidence="3" id="KW-1185">Reference proteome</keyword>
<dbReference type="Gene3D" id="3.20.20.30">
    <property type="entry name" value="Luciferase-like domain"/>
    <property type="match status" value="1"/>
</dbReference>
<dbReference type="GO" id="GO:0004497">
    <property type="term" value="F:monooxygenase activity"/>
    <property type="evidence" value="ECO:0007669"/>
    <property type="project" value="UniProtKB-KW"/>
</dbReference>
<dbReference type="SUPFAM" id="SSF51679">
    <property type="entry name" value="Bacterial luciferase-like"/>
    <property type="match status" value="1"/>
</dbReference>
<feature type="domain" description="Luciferase-like" evidence="1">
    <location>
        <begin position="1"/>
        <end position="314"/>
    </location>
</feature>
<dbReference type="PANTHER" id="PTHR30137:SF6">
    <property type="entry name" value="LUCIFERASE-LIKE MONOOXYGENASE"/>
    <property type="match status" value="1"/>
</dbReference>
<proteinExistence type="predicted"/>
<dbReference type="Pfam" id="PF00296">
    <property type="entry name" value="Bac_luciferase"/>
    <property type="match status" value="1"/>
</dbReference>
<dbReference type="GO" id="GO:0016705">
    <property type="term" value="F:oxidoreductase activity, acting on paired donors, with incorporation or reduction of molecular oxygen"/>
    <property type="evidence" value="ECO:0007669"/>
    <property type="project" value="InterPro"/>
</dbReference>
<evidence type="ECO:0000313" key="3">
    <source>
        <dbReference type="Proteomes" id="UP000190092"/>
    </source>
</evidence>
<dbReference type="Proteomes" id="UP000190092">
    <property type="component" value="Unassembled WGS sequence"/>
</dbReference>
<organism evidence="2 3">
    <name type="scientific">Enhydrobacter aerosaccus</name>
    <dbReference type="NCBI Taxonomy" id="225324"/>
    <lineage>
        <taxon>Bacteria</taxon>
        <taxon>Pseudomonadati</taxon>
        <taxon>Pseudomonadota</taxon>
        <taxon>Alphaproteobacteria</taxon>
        <taxon>Hyphomicrobiales</taxon>
        <taxon>Enhydrobacter</taxon>
    </lineage>
</organism>
<reference evidence="3" key="1">
    <citation type="submission" date="2017-02" db="EMBL/GenBank/DDBJ databases">
        <authorList>
            <person name="Varghese N."/>
            <person name="Submissions S."/>
        </authorList>
    </citation>
    <scope>NUCLEOTIDE SEQUENCE [LARGE SCALE GENOMIC DNA]</scope>
    <source>
        <strain evidence="3">ATCC 27094</strain>
    </source>
</reference>
<sequence>MHVGMATIFQNTGRQLTDRQVYLNELALADMAEPLGFESIWSVEHHFTDYTMCPDVVQFLSYMAGRTKDVRLGSMVVVLPWHDPMRVAEQVSMLDQLSGGRMILGLGRGAGKVEFDGFRLDMGESRERFVAYAEALLNGLETGLMEHNDKFYRQPPAAIRPAPFKSFRGRTYAAAVSPESSRIMAKLGVGLLIIPQKPWREVEKELAEYNRLYREINGTDAPQPISAGWTFVDESPERAREMALKYIGGYYRTVLAHYQFAGEHIKNTKGYEYYAKMNEKLHSYGEEKAIEFFAELQVYGTPDQVHEKIMAIHRRTKNSAYVGVFSYAGMAHEEAVRNMRLFAKTVMPELKKFDAGAAIDRAGMLPDHRYAHAAE</sequence>
<dbReference type="InterPro" id="IPR011251">
    <property type="entry name" value="Luciferase-like_dom"/>
</dbReference>
<name>A0A1T4JMA4_9HYPH</name>
<keyword evidence="2" id="KW-0503">Monooxygenase</keyword>
<dbReference type="GO" id="GO:0005829">
    <property type="term" value="C:cytosol"/>
    <property type="evidence" value="ECO:0007669"/>
    <property type="project" value="TreeGrafter"/>
</dbReference>
<protein>
    <submittedName>
        <fullName evidence="2">Flavin-dependent oxidoreductase, luciferase family (Includes alkanesulfonate monooxygenase SsuD and methylene tetrahydromethanopterin reductase)</fullName>
    </submittedName>
</protein>
<dbReference type="EMBL" id="FUWJ01000001">
    <property type="protein sequence ID" value="SJZ31302.1"/>
    <property type="molecule type" value="Genomic_DNA"/>
</dbReference>
<evidence type="ECO:0000313" key="2">
    <source>
        <dbReference type="EMBL" id="SJZ31302.1"/>
    </source>
</evidence>
<dbReference type="PANTHER" id="PTHR30137">
    <property type="entry name" value="LUCIFERASE-LIKE MONOOXYGENASE"/>
    <property type="match status" value="1"/>
</dbReference>
<dbReference type="InterPro" id="IPR036661">
    <property type="entry name" value="Luciferase-like_sf"/>
</dbReference>
<keyword evidence="2" id="KW-0560">Oxidoreductase</keyword>
<dbReference type="STRING" id="225324.SAMN02745126_00170"/>
<dbReference type="InterPro" id="IPR050766">
    <property type="entry name" value="Bact_Lucif_Oxidored"/>
</dbReference>
<dbReference type="OrthoDB" id="8477406at2"/>
<accession>A0A1T4JMA4</accession>
<dbReference type="AlphaFoldDB" id="A0A1T4JMA4"/>
<gene>
    <name evidence="2" type="ORF">SAMN02745126_00170</name>
</gene>